<keyword evidence="8" id="KW-1185">Reference proteome</keyword>
<gene>
    <name evidence="7" type="ORF">LOM8899_01114</name>
</gene>
<organism evidence="7 8">
    <name type="scientific">Flavimaricola marinus</name>
    <dbReference type="NCBI Taxonomy" id="1819565"/>
    <lineage>
        <taxon>Bacteria</taxon>
        <taxon>Pseudomonadati</taxon>
        <taxon>Pseudomonadota</taxon>
        <taxon>Alphaproteobacteria</taxon>
        <taxon>Rhodobacterales</taxon>
        <taxon>Paracoccaceae</taxon>
        <taxon>Flavimaricola</taxon>
    </lineage>
</organism>
<keyword evidence="5" id="KW-0732">Signal</keyword>
<accession>A0A238LC52</accession>
<evidence type="ECO:0000256" key="1">
    <source>
        <dbReference type="ARBA" id="ARBA00022617"/>
    </source>
</evidence>
<dbReference type="OrthoDB" id="7949143at2"/>
<feature type="chain" id="PRO_5012104856" description="Cytochrome c domain-containing protein" evidence="5">
    <location>
        <begin position="29"/>
        <end position="174"/>
    </location>
</feature>
<feature type="signal peptide" evidence="5">
    <location>
        <begin position="1"/>
        <end position="28"/>
    </location>
</feature>
<dbReference type="GO" id="GO:0009055">
    <property type="term" value="F:electron transfer activity"/>
    <property type="evidence" value="ECO:0007669"/>
    <property type="project" value="InterPro"/>
</dbReference>
<dbReference type="Proteomes" id="UP000201613">
    <property type="component" value="Unassembled WGS sequence"/>
</dbReference>
<dbReference type="SUPFAM" id="SSF46626">
    <property type="entry name" value="Cytochrome c"/>
    <property type="match status" value="1"/>
</dbReference>
<dbReference type="PROSITE" id="PS51007">
    <property type="entry name" value="CYTC"/>
    <property type="match status" value="1"/>
</dbReference>
<sequence>MSLSYATTIPLAALTLAIVALAALPMHAQETDGYVGDPERGRVVYRSVGYCGNCHGWAGDGKSGTTLQAPVGPNLRKTTLDTAALIEVIGCGRPATPMPYHDRAAYRDGRCFGMDLEDFEPGTAPMRGKTFSDRDVANVVAFLEAYMIGRAEPTYEECAAFYDNPSARACAGLQ</sequence>
<dbReference type="RefSeq" id="WP_093991092.1">
    <property type="nucleotide sequence ID" value="NZ_FXZK01000001.1"/>
</dbReference>
<dbReference type="GO" id="GO:0046872">
    <property type="term" value="F:metal ion binding"/>
    <property type="evidence" value="ECO:0007669"/>
    <property type="project" value="UniProtKB-KW"/>
</dbReference>
<evidence type="ECO:0000256" key="4">
    <source>
        <dbReference type="PROSITE-ProRule" id="PRU00433"/>
    </source>
</evidence>
<reference evidence="7 8" key="1">
    <citation type="submission" date="2017-05" db="EMBL/GenBank/DDBJ databases">
        <authorList>
            <person name="Song R."/>
            <person name="Chenine A.L."/>
            <person name="Ruprecht R.M."/>
        </authorList>
    </citation>
    <scope>NUCLEOTIDE SEQUENCE [LARGE SCALE GENOMIC DNA]</scope>
    <source>
        <strain evidence="7 8">CECT 8899</strain>
    </source>
</reference>
<protein>
    <recommendedName>
        <fullName evidence="6">Cytochrome c domain-containing protein</fullName>
    </recommendedName>
</protein>
<feature type="domain" description="Cytochrome c" evidence="6">
    <location>
        <begin position="36"/>
        <end position="147"/>
    </location>
</feature>
<keyword evidence="2 4" id="KW-0479">Metal-binding</keyword>
<keyword evidence="1 4" id="KW-0349">Heme</keyword>
<dbReference type="InterPro" id="IPR009056">
    <property type="entry name" value="Cyt_c-like_dom"/>
</dbReference>
<keyword evidence="3 4" id="KW-0408">Iron</keyword>
<evidence type="ECO:0000313" key="7">
    <source>
        <dbReference type="EMBL" id="SMY06984.1"/>
    </source>
</evidence>
<dbReference type="EMBL" id="FXZK01000001">
    <property type="protein sequence ID" value="SMY06984.1"/>
    <property type="molecule type" value="Genomic_DNA"/>
</dbReference>
<dbReference type="InterPro" id="IPR036909">
    <property type="entry name" value="Cyt_c-like_dom_sf"/>
</dbReference>
<dbReference type="AlphaFoldDB" id="A0A238LC52"/>
<evidence type="ECO:0000256" key="2">
    <source>
        <dbReference type="ARBA" id="ARBA00022723"/>
    </source>
</evidence>
<name>A0A238LC52_9RHOB</name>
<evidence type="ECO:0000256" key="3">
    <source>
        <dbReference type="ARBA" id="ARBA00023004"/>
    </source>
</evidence>
<dbReference type="GO" id="GO:0020037">
    <property type="term" value="F:heme binding"/>
    <property type="evidence" value="ECO:0007669"/>
    <property type="project" value="InterPro"/>
</dbReference>
<proteinExistence type="predicted"/>
<evidence type="ECO:0000313" key="8">
    <source>
        <dbReference type="Proteomes" id="UP000201613"/>
    </source>
</evidence>
<evidence type="ECO:0000256" key="5">
    <source>
        <dbReference type="SAM" id="SignalP"/>
    </source>
</evidence>
<dbReference type="Gene3D" id="1.10.760.10">
    <property type="entry name" value="Cytochrome c-like domain"/>
    <property type="match status" value="1"/>
</dbReference>
<evidence type="ECO:0000259" key="6">
    <source>
        <dbReference type="PROSITE" id="PS51007"/>
    </source>
</evidence>
<dbReference type="Pfam" id="PF13442">
    <property type="entry name" value="Cytochrome_CBB3"/>
    <property type="match status" value="1"/>
</dbReference>